<accession>A0A0D6NHK9</accession>
<reference evidence="2 3" key="1">
    <citation type="submission" date="2012-11" db="EMBL/GenBank/DDBJ databases">
        <title>Whole genome sequence of Acetobacter orientalis 21F-2.</title>
        <authorList>
            <person name="Azuma Y."/>
            <person name="Higashiura N."/>
            <person name="Hirakawa H."/>
            <person name="Matsushita K."/>
        </authorList>
    </citation>
    <scope>NUCLEOTIDE SEQUENCE [LARGE SCALE GENOMIC DNA]</scope>
    <source>
        <strain evidence="2 3">21F-2</strain>
    </source>
</reference>
<dbReference type="STRING" id="1231341.Abor_010_067"/>
<dbReference type="Gene3D" id="3.40.50.720">
    <property type="entry name" value="NAD(P)-binding Rossmann-like Domain"/>
    <property type="match status" value="1"/>
</dbReference>
<dbReference type="EMBL" id="BAMX01000010">
    <property type="protein sequence ID" value="GAN65504.1"/>
    <property type="molecule type" value="Genomic_DNA"/>
</dbReference>
<dbReference type="InterPro" id="IPR036291">
    <property type="entry name" value="NAD(P)-bd_dom_sf"/>
</dbReference>
<protein>
    <submittedName>
        <fullName evidence="2">Oxidoreductase</fullName>
    </submittedName>
</protein>
<sequence length="289" mass="30630">MYVVLGAGGHVGAAVANTLLALGHSVTVVTRSAAKTAAWQHKNAAAAVLDIHNTQALKTVFKHAKRAFLLNPPAAVGGNTDVLERQSVHAILSALRGVALEKIVVQSTYGAQAGAHCADLGVLYEFEQGAQQLGIPLCCVRAAYYMSNWCAAVPQVLANGVLSSVLPATVPVAMVAPHDVGQFAAHLLAAPVEQVGTYFIEGPKRYTPAEVAHNMEQVLGRSVQVNEVPPEAWLSYYRSHGFSEQAAHSYAHMTEIFVANRYAQPDAPHKGATSLMHYMRAALPPLVAG</sequence>
<dbReference type="InterPro" id="IPR051604">
    <property type="entry name" value="Ergot_Alk_Oxidoreductase"/>
</dbReference>
<dbReference type="RefSeq" id="WP_048840558.1">
    <property type="nucleotide sequence ID" value="NZ_BAMX01000010.1"/>
</dbReference>
<name>A0A0D6NHK9_9PROT</name>
<keyword evidence="3" id="KW-1185">Reference proteome</keyword>
<accession>A0A6N3SYE8</accession>
<dbReference type="Gene3D" id="3.90.25.10">
    <property type="entry name" value="UDP-galactose 4-epimerase, domain 1"/>
    <property type="match status" value="1"/>
</dbReference>
<proteinExistence type="predicted"/>
<dbReference type="AlphaFoldDB" id="A0A0D6NHK9"/>
<evidence type="ECO:0000313" key="2">
    <source>
        <dbReference type="EMBL" id="GAN65504.1"/>
    </source>
</evidence>
<dbReference type="PANTHER" id="PTHR43162">
    <property type="match status" value="1"/>
</dbReference>
<comment type="caution">
    <text evidence="2">The sequence shown here is derived from an EMBL/GenBank/DDBJ whole genome shotgun (WGS) entry which is preliminary data.</text>
</comment>
<feature type="domain" description="NmrA-like" evidence="1">
    <location>
        <begin position="3"/>
        <end position="262"/>
    </location>
</feature>
<dbReference type="InterPro" id="IPR008030">
    <property type="entry name" value="NmrA-like"/>
</dbReference>
<dbReference type="PANTHER" id="PTHR43162:SF1">
    <property type="entry name" value="PRESTALK A DIFFERENTIATION PROTEIN A"/>
    <property type="match status" value="1"/>
</dbReference>
<evidence type="ECO:0000313" key="3">
    <source>
        <dbReference type="Proteomes" id="UP000032670"/>
    </source>
</evidence>
<dbReference type="Pfam" id="PF05368">
    <property type="entry name" value="NmrA"/>
    <property type="match status" value="1"/>
</dbReference>
<dbReference type="Proteomes" id="UP000032670">
    <property type="component" value="Unassembled WGS sequence"/>
</dbReference>
<evidence type="ECO:0000259" key="1">
    <source>
        <dbReference type="Pfam" id="PF05368"/>
    </source>
</evidence>
<dbReference type="SUPFAM" id="SSF51735">
    <property type="entry name" value="NAD(P)-binding Rossmann-fold domains"/>
    <property type="match status" value="1"/>
</dbReference>
<dbReference type="GeneID" id="76203654"/>
<gene>
    <name evidence="2" type="ORF">Abor_010_067</name>
</gene>
<organism evidence="2 3">
    <name type="scientific">Acetobacter orientalis</name>
    <dbReference type="NCBI Taxonomy" id="146474"/>
    <lineage>
        <taxon>Bacteria</taxon>
        <taxon>Pseudomonadati</taxon>
        <taxon>Pseudomonadota</taxon>
        <taxon>Alphaproteobacteria</taxon>
        <taxon>Acetobacterales</taxon>
        <taxon>Acetobacteraceae</taxon>
        <taxon>Acetobacter</taxon>
    </lineage>
</organism>